<dbReference type="HOGENOM" id="CLU_802024_0_0_1"/>
<dbReference type="AlphaFoldDB" id="A0A060SWE6"/>
<keyword evidence="5" id="KW-1185">Reference proteome</keyword>
<evidence type="ECO:0000313" key="5">
    <source>
        <dbReference type="Proteomes" id="UP000029665"/>
    </source>
</evidence>
<dbReference type="Proteomes" id="UP000029665">
    <property type="component" value="Unassembled WGS sequence"/>
</dbReference>
<evidence type="ECO:0000256" key="3">
    <source>
        <dbReference type="SAM" id="Phobius"/>
    </source>
</evidence>
<dbReference type="OMA" id="CENKGKE"/>
<dbReference type="EMBL" id="CCBP010000388">
    <property type="protein sequence ID" value="CDO76564.1"/>
    <property type="molecule type" value="Genomic_DNA"/>
</dbReference>
<name>A0A060SWE6_PYCCI</name>
<feature type="region of interest" description="Disordered" evidence="2">
    <location>
        <begin position="1"/>
        <end position="23"/>
    </location>
</feature>
<feature type="coiled-coil region" evidence="1">
    <location>
        <begin position="120"/>
        <end position="166"/>
    </location>
</feature>
<keyword evidence="1" id="KW-0175">Coiled coil</keyword>
<sequence>MPRAYPVAHRSSSSTIHADPPPPYSINPTETSPLLAPATWFHATPVLPIMMTARTQASAIGKPWSLWFRMRVFIGAIIFAMFIAQNLGLLRCPLNDVPAAEKARLRALWRTESDEHARDVDTWARERTEYEAERRAHEAERRAHEAEREQWAVEREKEELHRLEVLRRSQGVYWTEPSGDAHCHAYGTRTYVAYLRDIPGDLNWREVCEYMPPVVIHGRALAKPDKCERNGRGEVFGVWYVDFDEPNCRPHWDHIESKGCSAGQKGIERFEGRLNGVARGDDWKAMCANAPATIRNIVFDRPSSCEDRVRATFALLISLLQLMQIFSQGLFGGMVGIWDYPSSWWC</sequence>
<feature type="transmembrane region" description="Helical" evidence="3">
    <location>
        <begin position="72"/>
        <end position="90"/>
    </location>
</feature>
<comment type="caution">
    <text evidence="4">The sequence shown here is derived from an EMBL/GenBank/DDBJ whole genome shotgun (WGS) entry which is preliminary data.</text>
</comment>
<dbReference type="CDD" id="cd22265">
    <property type="entry name" value="UDM1_RNF168"/>
    <property type="match status" value="1"/>
</dbReference>
<organism evidence="4 5">
    <name type="scientific">Pycnoporus cinnabarinus</name>
    <name type="common">Cinnabar-red polypore</name>
    <name type="synonym">Trametes cinnabarina</name>
    <dbReference type="NCBI Taxonomy" id="5643"/>
    <lineage>
        <taxon>Eukaryota</taxon>
        <taxon>Fungi</taxon>
        <taxon>Dikarya</taxon>
        <taxon>Basidiomycota</taxon>
        <taxon>Agaricomycotina</taxon>
        <taxon>Agaricomycetes</taxon>
        <taxon>Polyporales</taxon>
        <taxon>Polyporaceae</taxon>
        <taxon>Trametes</taxon>
    </lineage>
</organism>
<evidence type="ECO:0000256" key="1">
    <source>
        <dbReference type="SAM" id="Coils"/>
    </source>
</evidence>
<keyword evidence="3" id="KW-1133">Transmembrane helix</keyword>
<evidence type="ECO:0000313" key="4">
    <source>
        <dbReference type="EMBL" id="CDO76564.1"/>
    </source>
</evidence>
<protein>
    <submittedName>
        <fullName evidence="4">Uncharacterized protein</fullName>
    </submittedName>
</protein>
<evidence type="ECO:0000256" key="2">
    <source>
        <dbReference type="SAM" id="MobiDB-lite"/>
    </source>
</evidence>
<keyword evidence="3" id="KW-0472">Membrane</keyword>
<accession>A0A060SWE6</accession>
<keyword evidence="3" id="KW-0812">Transmembrane</keyword>
<dbReference type="STRING" id="5643.A0A060SWE6"/>
<dbReference type="OrthoDB" id="3153758at2759"/>
<gene>
    <name evidence="4" type="ORF">BN946_scf184982.g23</name>
</gene>
<proteinExistence type="predicted"/>
<reference evidence="4" key="1">
    <citation type="submission" date="2014-01" db="EMBL/GenBank/DDBJ databases">
        <title>The genome of the white-rot fungus Pycnoporus cinnabarinus: a basidiomycete model with a versatile arsenal for lignocellulosic biomass breakdown.</title>
        <authorList>
            <person name="Levasseur A."/>
            <person name="Lomascolo A."/>
            <person name="Ruiz-Duenas F.J."/>
            <person name="Uzan E."/>
            <person name="Piumi F."/>
            <person name="Kues U."/>
            <person name="Ram A.F.J."/>
            <person name="Murat C."/>
            <person name="Haon M."/>
            <person name="Benoit I."/>
            <person name="Arfi Y."/>
            <person name="Chevret D."/>
            <person name="Drula E."/>
            <person name="Kwon M.J."/>
            <person name="Gouret P."/>
            <person name="Lesage-Meessen L."/>
            <person name="Lombard V."/>
            <person name="Mariette J."/>
            <person name="Noirot C."/>
            <person name="Park J."/>
            <person name="Patyshakuliyeva A."/>
            <person name="Wieneger R.A.B."/>
            <person name="Wosten H.A.B."/>
            <person name="Martin F."/>
            <person name="Coutinho P.M."/>
            <person name="de Vries R."/>
            <person name="Martinez A.T."/>
            <person name="Klopp C."/>
            <person name="Pontarotti P."/>
            <person name="Henrissat B."/>
            <person name="Record E."/>
        </authorList>
    </citation>
    <scope>NUCLEOTIDE SEQUENCE [LARGE SCALE GENOMIC DNA]</scope>
    <source>
        <strain evidence="4">BRFM137</strain>
    </source>
</reference>